<evidence type="ECO:0000313" key="3">
    <source>
        <dbReference type="EMBL" id="SCW72735.1"/>
    </source>
</evidence>
<dbReference type="STRING" id="624147.SAMN04487970_103541"/>
<dbReference type="InterPro" id="IPR012538">
    <property type="entry name" value="Cyt_c_oxidase_su2a"/>
</dbReference>
<evidence type="ECO:0000256" key="2">
    <source>
        <dbReference type="SAM" id="Phobius"/>
    </source>
</evidence>
<keyword evidence="2" id="KW-0472">Membrane</keyword>
<organism evidence="3 4">
    <name type="scientific">Paenibacillus tianmuensis</name>
    <dbReference type="NCBI Taxonomy" id="624147"/>
    <lineage>
        <taxon>Bacteria</taxon>
        <taxon>Bacillati</taxon>
        <taxon>Bacillota</taxon>
        <taxon>Bacilli</taxon>
        <taxon>Bacillales</taxon>
        <taxon>Paenibacillaceae</taxon>
        <taxon>Paenibacillus</taxon>
    </lineage>
</organism>
<dbReference type="OrthoDB" id="2665786at2"/>
<dbReference type="EMBL" id="FMTT01000035">
    <property type="protein sequence ID" value="SCW72735.1"/>
    <property type="molecule type" value="Genomic_DNA"/>
</dbReference>
<dbReference type="RefSeq" id="WP_143006931.1">
    <property type="nucleotide sequence ID" value="NZ_FMTT01000035.1"/>
</dbReference>
<gene>
    <name evidence="3" type="ORF">SAMN04487970_103541</name>
</gene>
<evidence type="ECO:0000313" key="4">
    <source>
        <dbReference type="Proteomes" id="UP000198601"/>
    </source>
</evidence>
<feature type="transmembrane region" description="Helical" evidence="2">
    <location>
        <begin position="32"/>
        <end position="55"/>
    </location>
</feature>
<feature type="region of interest" description="Disordered" evidence="1">
    <location>
        <begin position="1"/>
        <end position="23"/>
    </location>
</feature>
<dbReference type="Proteomes" id="UP000198601">
    <property type="component" value="Unassembled WGS sequence"/>
</dbReference>
<accession>A0A1G4SVZ4</accession>
<sequence length="57" mass="6305">MAKPHNAVPQTHQGETPVVKQKNEEEGLRGTFASVMLLGLFLLLSWIGVFVLFLVRG</sequence>
<keyword evidence="4" id="KW-1185">Reference proteome</keyword>
<keyword evidence="2" id="KW-0812">Transmembrane</keyword>
<dbReference type="Pfam" id="PF08113">
    <property type="entry name" value="CoxIIa"/>
    <property type="match status" value="1"/>
</dbReference>
<protein>
    <submittedName>
        <fullName evidence="3">Cytochrome c oxidase subunit IIa family protein</fullName>
    </submittedName>
</protein>
<evidence type="ECO:0000256" key="1">
    <source>
        <dbReference type="SAM" id="MobiDB-lite"/>
    </source>
</evidence>
<reference evidence="4" key="1">
    <citation type="submission" date="2016-10" db="EMBL/GenBank/DDBJ databases">
        <authorList>
            <person name="Varghese N."/>
            <person name="Submissions S."/>
        </authorList>
    </citation>
    <scope>NUCLEOTIDE SEQUENCE [LARGE SCALE GENOMIC DNA]</scope>
    <source>
        <strain evidence="4">CGMCC 1.8946</strain>
    </source>
</reference>
<dbReference type="AlphaFoldDB" id="A0A1G4SVZ4"/>
<keyword evidence="2" id="KW-1133">Transmembrane helix</keyword>
<proteinExistence type="predicted"/>
<name>A0A1G4SVZ4_9BACL</name>